<comment type="subunit">
    <text evidence="10">Component of the oligosaccharyltransferase (OST) complex.</text>
</comment>
<comment type="similarity">
    <text evidence="4 10">Belongs to the OST1 family.</text>
</comment>
<reference evidence="11 12" key="1">
    <citation type="journal article" date="2019" name="Front. Genet.">
        <title>Whole-Genome Sequencing of the Opportunistic Yeast Pathogen Candida inconspicua Uncovers Its Hybrid Origin.</title>
        <authorList>
            <person name="Mixao V."/>
            <person name="Hansen A.P."/>
            <person name="Saus E."/>
            <person name="Boekhout T."/>
            <person name="Lass-Florl C."/>
            <person name="Gabaldon T."/>
        </authorList>
    </citation>
    <scope>NUCLEOTIDE SEQUENCE [LARGE SCALE GENOMIC DNA]</scope>
    <source>
        <strain evidence="11 12">CBS 180</strain>
    </source>
</reference>
<evidence type="ECO:0000256" key="4">
    <source>
        <dbReference type="ARBA" id="ARBA00008905"/>
    </source>
</evidence>
<organism evidence="11 12">
    <name type="scientific">Pichia inconspicua</name>
    <dbReference type="NCBI Taxonomy" id="52247"/>
    <lineage>
        <taxon>Eukaryota</taxon>
        <taxon>Fungi</taxon>
        <taxon>Dikarya</taxon>
        <taxon>Ascomycota</taxon>
        <taxon>Saccharomycotina</taxon>
        <taxon>Pichiomycetes</taxon>
        <taxon>Pichiales</taxon>
        <taxon>Pichiaceae</taxon>
        <taxon>Pichia</taxon>
    </lineage>
</organism>
<keyword evidence="9 10" id="KW-0472">Membrane</keyword>
<dbReference type="STRING" id="52247.A0A4T0X5Y1"/>
<comment type="function">
    <text evidence="1 10">Subunit of the oligosaccharyl transferase (OST) complex that catalyzes the initial transfer of a defined glycan (Glc(3)Man(9)GlcNAc(2) in eukaryotes) from the lipid carrier dolichol-pyrophosphate to an asparagine residue within an Asn-X-Ser/Thr consensus motif in nascent polypeptide chains, the first step in protein N-glycosylation. N-glycosylation occurs cotranslationally and the complex associates with the Sec61 complex at the channel-forming translocon complex that mediates protein translocation across the endoplasmic reticulum (ER). All subunits are required for a maximal enzyme activity.</text>
</comment>
<evidence type="ECO:0000256" key="9">
    <source>
        <dbReference type="ARBA" id="ARBA00023136"/>
    </source>
</evidence>
<evidence type="ECO:0000256" key="5">
    <source>
        <dbReference type="ARBA" id="ARBA00022692"/>
    </source>
</evidence>
<dbReference type="PANTHER" id="PTHR21049">
    <property type="entry name" value="RIBOPHORIN I"/>
    <property type="match status" value="1"/>
</dbReference>
<feature type="chain" id="PRO_5021036008" description="Dolichyl-diphosphooligosaccharide--protein glycosyltransferase subunit 1" evidence="10">
    <location>
        <begin position="20"/>
        <end position="489"/>
    </location>
</feature>
<feature type="signal peptide" evidence="10">
    <location>
        <begin position="1"/>
        <end position="19"/>
    </location>
</feature>
<name>A0A4T0X5Y1_9ASCO</name>
<keyword evidence="7 10" id="KW-0256">Endoplasmic reticulum</keyword>
<gene>
    <name evidence="11" type="ORF">CANINC_000488</name>
</gene>
<dbReference type="EMBL" id="SELW01000088">
    <property type="protein sequence ID" value="TID30896.1"/>
    <property type="molecule type" value="Genomic_DNA"/>
</dbReference>
<dbReference type="PANTHER" id="PTHR21049:SF0">
    <property type="entry name" value="DOLICHYL-DIPHOSPHOOLIGOSACCHARIDE--PROTEIN GLYCOSYLTRANSFERASE SUBUNIT 1"/>
    <property type="match status" value="1"/>
</dbReference>
<sequence length="489" mass="56216">MKTNNIIFILAWIVSTVFAVAPFEPTWENIEYKKSIDVGKSFLKEKHEITIKNIDSQPNSKYIFGVPKEKKADIALNIVVYDNKSKKSILQPAPLPLEDPEVAYFQLSLPFPIAPGSTFHFFISSIITNQMIPYPEYISMTDDQVLKVTTNAYPISPYNTLSYEFAITNVNSITEINADNLPIPLKSTEQSRGVIYSTEDGVNANTIANFTFTYVRNAPLAYINYLQRDLWVSHWSSKLQLEEYYELTNHAAKLDEGFSRAKYFSNQLGMKPHHPITALRVPFDKSKTIEDGSIYYTDKVGNVSTSQYYDSELLLRPRFPLFGGWNYNFTIGWNYDLSQFVKRQGDEYILKANILDGIYDSTYGNVKFSIYLPEGAEIIDYALPFGVEEPVITHEFSYLDVTDGHVKISFEFENVVDEMKNLVLVLRYRYTSFAMLHKPLHAAFYVFIALMALYLLKKIDLSVRPMRNGVFLETEGERKDEFPEDQTLN</sequence>
<evidence type="ECO:0000256" key="3">
    <source>
        <dbReference type="ARBA" id="ARBA00004922"/>
    </source>
</evidence>
<keyword evidence="8 10" id="KW-1133">Transmembrane helix</keyword>
<dbReference type="GO" id="GO:0018279">
    <property type="term" value="P:protein N-linked glycosylation via asparagine"/>
    <property type="evidence" value="ECO:0007669"/>
    <property type="project" value="TreeGrafter"/>
</dbReference>
<comment type="subcellular location">
    <subcellularLocation>
        <location evidence="2 10">Endoplasmic reticulum membrane</location>
        <topology evidence="2 10">Single-pass type I membrane protein</topology>
    </subcellularLocation>
</comment>
<protein>
    <recommendedName>
        <fullName evidence="10">Dolichyl-diphosphooligosaccharide--protein glycosyltransferase subunit 1</fullName>
    </recommendedName>
</protein>
<proteinExistence type="inferred from homology"/>
<dbReference type="OrthoDB" id="310030at2759"/>
<keyword evidence="5 10" id="KW-0812">Transmembrane</keyword>
<dbReference type="UniPathway" id="UPA00378"/>
<dbReference type="Pfam" id="PF04597">
    <property type="entry name" value="Ribophorin_I"/>
    <property type="match status" value="1"/>
</dbReference>
<dbReference type="Proteomes" id="UP000307173">
    <property type="component" value="Unassembled WGS sequence"/>
</dbReference>
<evidence type="ECO:0000256" key="10">
    <source>
        <dbReference type="RuleBase" id="RU361143"/>
    </source>
</evidence>
<evidence type="ECO:0000256" key="6">
    <source>
        <dbReference type="ARBA" id="ARBA00022729"/>
    </source>
</evidence>
<evidence type="ECO:0000256" key="1">
    <source>
        <dbReference type="ARBA" id="ARBA00002791"/>
    </source>
</evidence>
<evidence type="ECO:0000256" key="2">
    <source>
        <dbReference type="ARBA" id="ARBA00004115"/>
    </source>
</evidence>
<keyword evidence="6 10" id="KW-0732">Signal</keyword>
<dbReference type="GO" id="GO:0008250">
    <property type="term" value="C:oligosaccharyltransferase complex"/>
    <property type="evidence" value="ECO:0007669"/>
    <property type="project" value="UniProtKB-UniRule"/>
</dbReference>
<dbReference type="InterPro" id="IPR007676">
    <property type="entry name" value="Ribophorin_I"/>
</dbReference>
<evidence type="ECO:0000313" key="11">
    <source>
        <dbReference type="EMBL" id="TID30896.1"/>
    </source>
</evidence>
<evidence type="ECO:0000256" key="8">
    <source>
        <dbReference type="ARBA" id="ARBA00022989"/>
    </source>
</evidence>
<accession>A0A4T0X5Y1</accession>
<feature type="transmembrane region" description="Helical" evidence="10">
    <location>
        <begin position="439"/>
        <end position="456"/>
    </location>
</feature>
<dbReference type="AlphaFoldDB" id="A0A4T0X5Y1"/>
<comment type="caution">
    <text evidence="11">The sequence shown here is derived from an EMBL/GenBank/DDBJ whole genome shotgun (WGS) entry which is preliminary data.</text>
</comment>
<keyword evidence="12" id="KW-1185">Reference proteome</keyword>
<evidence type="ECO:0000256" key="7">
    <source>
        <dbReference type="ARBA" id="ARBA00022824"/>
    </source>
</evidence>
<evidence type="ECO:0000313" key="12">
    <source>
        <dbReference type="Proteomes" id="UP000307173"/>
    </source>
</evidence>
<comment type="pathway">
    <text evidence="3 10">Protein modification; protein glycosylation.</text>
</comment>